<gene>
    <name evidence="2" type="ORF">RCIX2036</name>
</gene>
<dbReference type="OrthoDB" id="137652at2157"/>
<feature type="transmembrane region" description="Helical" evidence="1">
    <location>
        <begin position="255"/>
        <end position="281"/>
    </location>
</feature>
<evidence type="ECO:0000313" key="2">
    <source>
        <dbReference type="EMBL" id="CAJ37183.1"/>
    </source>
</evidence>
<keyword evidence="3" id="KW-1185">Reference proteome</keyword>
<evidence type="ECO:0000256" key="1">
    <source>
        <dbReference type="SAM" id="Phobius"/>
    </source>
</evidence>
<organism evidence="2 3">
    <name type="scientific">Methanocella arvoryzae (strain DSM 22066 / NBRC 105507 / MRE50)</name>
    <dbReference type="NCBI Taxonomy" id="351160"/>
    <lineage>
        <taxon>Archaea</taxon>
        <taxon>Methanobacteriati</taxon>
        <taxon>Methanobacteriota</taxon>
        <taxon>Stenosarchaea group</taxon>
        <taxon>Methanomicrobia</taxon>
        <taxon>Methanocellales</taxon>
        <taxon>Methanocellaceae</taxon>
        <taxon>Methanocella</taxon>
    </lineage>
</organism>
<dbReference type="Pfam" id="PF24400">
    <property type="entry name" value="DUF7544"/>
    <property type="match status" value="1"/>
</dbReference>
<dbReference type="STRING" id="351160.RCIX2036"/>
<keyword evidence="1" id="KW-1133">Transmembrane helix</keyword>
<protein>
    <submittedName>
        <fullName evidence="2">Uncharacterized protein</fullName>
    </submittedName>
</protein>
<dbReference type="AlphaFoldDB" id="Q0W360"/>
<evidence type="ECO:0000313" key="3">
    <source>
        <dbReference type="Proteomes" id="UP000000663"/>
    </source>
</evidence>
<reference evidence="2 3" key="1">
    <citation type="journal article" date="2006" name="Science">
        <title>Genome of rice cluster I archaea -- the key methane producers in the rice rhizosphere.</title>
        <authorList>
            <person name="Erkel C."/>
            <person name="Kube M."/>
            <person name="Reinhardt R."/>
            <person name="Liesack W."/>
        </authorList>
    </citation>
    <scope>NUCLEOTIDE SEQUENCE [LARGE SCALE GENOMIC DNA]</scope>
    <source>
        <strain evidence="3">DSM 22066 / NBRC 105507 / MRE50</strain>
    </source>
</reference>
<dbReference type="EMBL" id="AM114193">
    <property type="protein sequence ID" value="CAJ37183.1"/>
    <property type="molecule type" value="Genomic_DNA"/>
</dbReference>
<name>Q0W360_METAR</name>
<keyword evidence="1" id="KW-0812">Transmembrane</keyword>
<dbReference type="KEGG" id="rci:RCIX2036"/>
<sequence>MPELRAFHPVSTALDRTKKLLFEPFDAWLWLKLVIIMFFVGSGGSSFNPTNALQYTTGDDGEFSGELFTNGISSILTDTTLLILIVLLILAVLVLTLVFSYLRGVFSFVLIDALTTGQASIIRQFRENMGRGFKVFLFNVAMMLVSITVALVLIILLLLTIFWLIGMGDPDSARAGFVLMSVGILLLTILGFIVFSVVVGLITGFFYDFAVPLMRFKNMGLIESIRHVISLVAKEPVEFLVYIAVRWALEAVVGFIFGIIYLCIFAVFIAVGLILAMLAVAAAEVSMWLVIPFILVFAAGLGLLIILTALLTMPVGVYFRYFSLDFLKSFDPGYVQYSGRFA</sequence>
<keyword evidence="1" id="KW-0472">Membrane</keyword>
<dbReference type="GeneID" id="5145471"/>
<proteinExistence type="predicted"/>
<dbReference type="RefSeq" id="WP_012035391.1">
    <property type="nucleotide sequence ID" value="NC_009464.1"/>
</dbReference>
<accession>Q0W360</accession>
<dbReference type="InterPro" id="IPR055966">
    <property type="entry name" value="DUF7544"/>
</dbReference>
<dbReference type="Proteomes" id="UP000000663">
    <property type="component" value="Chromosome"/>
</dbReference>
<feature type="transmembrane region" description="Helical" evidence="1">
    <location>
        <begin position="27"/>
        <end position="47"/>
    </location>
</feature>
<feature type="transmembrane region" description="Helical" evidence="1">
    <location>
        <begin position="177"/>
        <end position="207"/>
    </location>
</feature>
<feature type="transmembrane region" description="Helical" evidence="1">
    <location>
        <begin position="135"/>
        <end position="165"/>
    </location>
</feature>
<feature type="transmembrane region" description="Helical" evidence="1">
    <location>
        <begin position="81"/>
        <end position="99"/>
    </location>
</feature>
<dbReference type="eggNOG" id="arCOG04706">
    <property type="taxonomic scope" value="Archaea"/>
</dbReference>
<feature type="transmembrane region" description="Helical" evidence="1">
    <location>
        <begin position="293"/>
        <end position="319"/>
    </location>
</feature>